<accession>X0Q1N6</accession>
<name>X0Q1N6_RHOWR</name>
<dbReference type="EMBL" id="BAWF01000094">
    <property type="protein sequence ID" value="GAF50029.1"/>
    <property type="molecule type" value="Genomic_DNA"/>
</dbReference>
<reference evidence="8 9" key="1">
    <citation type="submission" date="2014-02" db="EMBL/GenBank/DDBJ databases">
        <title>Whole genome shotgun sequence of Rhodococcus wratislaviensis NBRC 100605.</title>
        <authorList>
            <person name="Hosoyama A."/>
            <person name="Tsuchikane K."/>
            <person name="Yoshida I."/>
            <person name="Ohji S."/>
            <person name="Ichikawa N."/>
            <person name="Yamazoe A."/>
            <person name="Fujita N."/>
        </authorList>
    </citation>
    <scope>NUCLEOTIDE SEQUENCE [LARGE SCALE GENOMIC DNA]</scope>
    <source>
        <strain evidence="8 9">NBRC 100605</strain>
    </source>
</reference>
<evidence type="ECO:0000256" key="3">
    <source>
        <dbReference type="ARBA" id="ARBA00022576"/>
    </source>
</evidence>
<comment type="caution">
    <text evidence="8">The sequence shown here is derived from an EMBL/GenBank/DDBJ whole genome shotgun (WGS) entry which is preliminary data.</text>
</comment>
<feature type="domain" description="Aminotransferase class I/classII large" evidence="7">
    <location>
        <begin position="63"/>
        <end position="399"/>
    </location>
</feature>
<dbReference type="Pfam" id="PF00155">
    <property type="entry name" value="Aminotran_1_2"/>
    <property type="match status" value="1"/>
</dbReference>
<dbReference type="AlphaFoldDB" id="X0Q1N6"/>
<dbReference type="GO" id="GO:0030170">
    <property type="term" value="F:pyridoxal phosphate binding"/>
    <property type="evidence" value="ECO:0007669"/>
    <property type="project" value="InterPro"/>
</dbReference>
<evidence type="ECO:0000256" key="4">
    <source>
        <dbReference type="ARBA" id="ARBA00022679"/>
    </source>
</evidence>
<dbReference type="Proteomes" id="UP000019491">
    <property type="component" value="Unassembled WGS sequence"/>
</dbReference>
<dbReference type="PANTHER" id="PTHR46383:SF1">
    <property type="entry name" value="ASPARTATE AMINOTRANSFERASE"/>
    <property type="match status" value="1"/>
</dbReference>
<keyword evidence="4 8" id="KW-0808">Transferase</keyword>
<evidence type="ECO:0000313" key="9">
    <source>
        <dbReference type="Proteomes" id="UP000019491"/>
    </source>
</evidence>
<keyword evidence="9" id="KW-1185">Reference proteome</keyword>
<comment type="similarity">
    <text evidence="2">Belongs to the class-I pyridoxal-phosphate-dependent aminotransferase family.</text>
</comment>
<sequence>MTDNRHGITRTSSRIHAAGIDHRADGGSARQADKALLELTSSTTLDTTHFDTVRFPAPTWAAERFAAAAVDGSLAYTTYRGSDDVRRHLAEPLSTWLGFPIDPETSILLSPGTQAGLFTSLSALVDSGDRVALIDPDYLFSERILTFLGAQVTHVRLQPSSEEPAELVPDLNQLEDAFRSGVRLFVFSHPNNPTGAVYSREVLGQIAALAVRYDVTVLVDELYGRLVYDGTPFVHLASLPGMADRTITLLGPSKTESLSGYRLGVVVAPPAVLEAAEDVLSLTALRAPGYAQHVLKGWLVDDVEWIADRIQQLQGLRALSIKHLSQLDWITLAPQQGTAYLFPDVTALGLPDRTISETLARRADVLISPGYQFGPSGVGHFRVCFARDEQIWDNALGRIVDVLDSLHRNGGKA</sequence>
<evidence type="ECO:0000259" key="7">
    <source>
        <dbReference type="Pfam" id="PF00155"/>
    </source>
</evidence>
<evidence type="ECO:0000256" key="5">
    <source>
        <dbReference type="ARBA" id="ARBA00022898"/>
    </source>
</evidence>
<gene>
    <name evidence="8" type="ORF">RW1_094_00690</name>
</gene>
<proteinExistence type="inferred from homology"/>
<keyword evidence="3 8" id="KW-0032">Aminotransferase</keyword>
<dbReference type="InterPro" id="IPR004839">
    <property type="entry name" value="Aminotransferase_I/II_large"/>
</dbReference>
<evidence type="ECO:0000256" key="6">
    <source>
        <dbReference type="SAM" id="MobiDB-lite"/>
    </source>
</evidence>
<dbReference type="CDD" id="cd00609">
    <property type="entry name" value="AAT_like"/>
    <property type="match status" value="1"/>
</dbReference>
<dbReference type="RefSeq" id="WP_052033699.1">
    <property type="nucleotide sequence ID" value="NZ_BAWF01000094.1"/>
</dbReference>
<dbReference type="Gene3D" id="3.40.640.10">
    <property type="entry name" value="Type I PLP-dependent aspartate aminotransferase-like (Major domain)"/>
    <property type="match status" value="1"/>
</dbReference>
<dbReference type="SUPFAM" id="SSF53383">
    <property type="entry name" value="PLP-dependent transferases"/>
    <property type="match status" value="1"/>
</dbReference>
<keyword evidence="5" id="KW-0663">Pyridoxal phosphate</keyword>
<dbReference type="PANTHER" id="PTHR46383">
    <property type="entry name" value="ASPARTATE AMINOTRANSFERASE"/>
    <property type="match status" value="1"/>
</dbReference>
<evidence type="ECO:0000313" key="8">
    <source>
        <dbReference type="EMBL" id="GAF50029.1"/>
    </source>
</evidence>
<dbReference type="InterPro" id="IPR050596">
    <property type="entry name" value="AspAT/PAT-like"/>
</dbReference>
<dbReference type="GO" id="GO:0006520">
    <property type="term" value="P:amino acid metabolic process"/>
    <property type="evidence" value="ECO:0007669"/>
    <property type="project" value="InterPro"/>
</dbReference>
<dbReference type="InterPro" id="IPR015422">
    <property type="entry name" value="PyrdxlP-dep_Trfase_small"/>
</dbReference>
<dbReference type="InterPro" id="IPR015421">
    <property type="entry name" value="PyrdxlP-dep_Trfase_major"/>
</dbReference>
<dbReference type="Gene3D" id="3.90.1150.10">
    <property type="entry name" value="Aspartate Aminotransferase, domain 1"/>
    <property type="match status" value="1"/>
</dbReference>
<dbReference type="OrthoDB" id="9763453at2"/>
<dbReference type="InterPro" id="IPR015424">
    <property type="entry name" value="PyrdxlP-dep_Trfase"/>
</dbReference>
<protein>
    <submittedName>
        <fullName evidence="8">Putative aspartate aminotransferase</fullName>
    </submittedName>
</protein>
<evidence type="ECO:0000256" key="2">
    <source>
        <dbReference type="ARBA" id="ARBA00007441"/>
    </source>
</evidence>
<dbReference type="GO" id="GO:0008483">
    <property type="term" value="F:transaminase activity"/>
    <property type="evidence" value="ECO:0007669"/>
    <property type="project" value="UniProtKB-KW"/>
</dbReference>
<evidence type="ECO:0000256" key="1">
    <source>
        <dbReference type="ARBA" id="ARBA00001933"/>
    </source>
</evidence>
<organism evidence="8 9">
    <name type="scientific">Rhodococcus wratislaviensis NBRC 100605</name>
    <dbReference type="NCBI Taxonomy" id="1219028"/>
    <lineage>
        <taxon>Bacteria</taxon>
        <taxon>Bacillati</taxon>
        <taxon>Actinomycetota</taxon>
        <taxon>Actinomycetes</taxon>
        <taxon>Mycobacteriales</taxon>
        <taxon>Nocardiaceae</taxon>
        <taxon>Rhodococcus</taxon>
    </lineage>
</organism>
<feature type="region of interest" description="Disordered" evidence="6">
    <location>
        <begin position="1"/>
        <end position="26"/>
    </location>
</feature>
<comment type="cofactor">
    <cofactor evidence="1">
        <name>pyridoxal 5'-phosphate</name>
        <dbReference type="ChEBI" id="CHEBI:597326"/>
    </cofactor>
</comment>